<evidence type="ECO:0000259" key="2">
    <source>
        <dbReference type="Pfam" id="PF17765"/>
    </source>
</evidence>
<dbReference type="PANTHER" id="PTHR35010">
    <property type="entry name" value="BLL4672 PROTEIN-RELATED"/>
    <property type="match status" value="1"/>
</dbReference>
<dbReference type="Pfam" id="PF13560">
    <property type="entry name" value="HTH_31"/>
    <property type="match status" value="1"/>
</dbReference>
<dbReference type="EMBL" id="BAAAHH010000062">
    <property type="protein sequence ID" value="GAA0969250.1"/>
    <property type="molecule type" value="Genomic_DNA"/>
</dbReference>
<organism evidence="3 4">
    <name type="scientific">Actinocorallia libanotica</name>
    <dbReference type="NCBI Taxonomy" id="46162"/>
    <lineage>
        <taxon>Bacteria</taxon>
        <taxon>Bacillati</taxon>
        <taxon>Actinomycetota</taxon>
        <taxon>Actinomycetes</taxon>
        <taxon>Streptosporangiales</taxon>
        <taxon>Thermomonosporaceae</taxon>
        <taxon>Actinocorallia</taxon>
    </lineage>
</organism>
<feature type="compositionally biased region" description="Basic and acidic residues" evidence="1">
    <location>
        <begin position="18"/>
        <end position="37"/>
    </location>
</feature>
<reference evidence="3 4" key="1">
    <citation type="journal article" date="2019" name="Int. J. Syst. Evol. Microbiol.">
        <title>The Global Catalogue of Microorganisms (GCM) 10K type strain sequencing project: providing services to taxonomists for standard genome sequencing and annotation.</title>
        <authorList>
            <consortium name="The Broad Institute Genomics Platform"/>
            <consortium name="The Broad Institute Genome Sequencing Center for Infectious Disease"/>
            <person name="Wu L."/>
            <person name="Ma J."/>
        </authorList>
    </citation>
    <scope>NUCLEOTIDE SEQUENCE [LARGE SCALE GENOMIC DNA]</scope>
    <source>
        <strain evidence="3 4">JCM 10696</strain>
    </source>
</reference>
<comment type="caution">
    <text evidence="3">The sequence shown here is derived from an EMBL/GenBank/DDBJ whole genome shotgun (WGS) entry which is preliminary data.</text>
</comment>
<feature type="region of interest" description="Disordered" evidence="1">
    <location>
        <begin position="17"/>
        <end position="37"/>
    </location>
</feature>
<dbReference type="InterPro" id="IPR001387">
    <property type="entry name" value="Cro/C1-type_HTH"/>
</dbReference>
<dbReference type="Gene3D" id="1.10.260.40">
    <property type="entry name" value="lambda repressor-like DNA-binding domains"/>
    <property type="match status" value="1"/>
</dbReference>
<feature type="domain" description="MmyB-like transcription regulator ligand binding" evidence="2">
    <location>
        <begin position="102"/>
        <end position="263"/>
    </location>
</feature>
<dbReference type="RefSeq" id="WP_344247462.1">
    <property type="nucleotide sequence ID" value="NZ_BAAAHH010000062.1"/>
</dbReference>
<evidence type="ECO:0000313" key="3">
    <source>
        <dbReference type="EMBL" id="GAA0969250.1"/>
    </source>
</evidence>
<dbReference type="Pfam" id="PF17765">
    <property type="entry name" value="MLTR_LBD"/>
    <property type="match status" value="1"/>
</dbReference>
<dbReference type="InterPro" id="IPR041413">
    <property type="entry name" value="MLTR_LBD"/>
</dbReference>
<dbReference type="SUPFAM" id="SSF47413">
    <property type="entry name" value="lambda repressor-like DNA-binding domains"/>
    <property type="match status" value="1"/>
</dbReference>
<evidence type="ECO:0000313" key="4">
    <source>
        <dbReference type="Proteomes" id="UP001500665"/>
    </source>
</evidence>
<dbReference type="InterPro" id="IPR010982">
    <property type="entry name" value="Lambda_DNA-bd_dom_sf"/>
</dbReference>
<dbReference type="PANTHER" id="PTHR35010:SF2">
    <property type="entry name" value="BLL4672 PROTEIN"/>
    <property type="match status" value="1"/>
</dbReference>
<name>A0ABN1S0F0_9ACTN</name>
<dbReference type="CDD" id="cd00093">
    <property type="entry name" value="HTH_XRE"/>
    <property type="match status" value="1"/>
</dbReference>
<dbReference type="Proteomes" id="UP001500665">
    <property type="component" value="Unassembled WGS sequence"/>
</dbReference>
<proteinExistence type="predicted"/>
<accession>A0ABN1S0F0</accession>
<evidence type="ECO:0000256" key="1">
    <source>
        <dbReference type="SAM" id="MobiDB-lite"/>
    </source>
</evidence>
<sequence>MNSSDFSLGGFLRRHRDLLRPDHQPDARRRVPGARRDEIARAAGISTGHYARLEQDRAARPSWQTAAALARDLTLDDEAAAQLYRLARPTARRSRPARRERVSPEVRRLIDDWSRAAAIVIDTAQDVLARNAPASALHAPFTRDDNMLHMIFLDPAAARYFGDWNKAAADAVADLRRAVREAPDDPRLTTLVGELAINSAPFRRLWAARETASTGHHLHLFHPEVGELHLTTEIFPISRAAGQRLITHQAEPGSSSADALILLGTLVPRTDTTAGAEKRP</sequence>
<dbReference type="Gene3D" id="3.30.450.180">
    <property type="match status" value="1"/>
</dbReference>
<protein>
    <submittedName>
        <fullName evidence="3">Helix-turn-helix transcriptional regulator</fullName>
    </submittedName>
</protein>
<keyword evidence="4" id="KW-1185">Reference proteome</keyword>
<gene>
    <name evidence="3" type="ORF">GCM10009550_75780</name>
</gene>